<dbReference type="GO" id="GO:0016787">
    <property type="term" value="F:hydrolase activity"/>
    <property type="evidence" value="ECO:0007669"/>
    <property type="project" value="UniProtKB-KW"/>
</dbReference>
<dbReference type="InterPro" id="IPR023365">
    <property type="entry name" value="Sortase_dom-sf"/>
</dbReference>
<dbReference type="InterPro" id="IPR005754">
    <property type="entry name" value="Sortase"/>
</dbReference>
<dbReference type="CDD" id="cd05829">
    <property type="entry name" value="Sortase_F"/>
    <property type="match status" value="1"/>
</dbReference>
<name>A0A7X1TMR1_9MICC</name>
<dbReference type="AlphaFoldDB" id="A0A7X1TMR1"/>
<keyword evidence="1" id="KW-0378">Hydrolase</keyword>
<dbReference type="InterPro" id="IPR042001">
    <property type="entry name" value="Sortase_F"/>
</dbReference>
<accession>A0A7X1TMR1</accession>
<dbReference type="SUPFAM" id="SSF63817">
    <property type="entry name" value="Sortase"/>
    <property type="match status" value="1"/>
</dbReference>
<protein>
    <submittedName>
        <fullName evidence="2">Class F sortase</fullName>
    </submittedName>
</protein>
<evidence type="ECO:0000313" key="2">
    <source>
        <dbReference type="EMBL" id="MPY09821.1"/>
    </source>
</evidence>
<evidence type="ECO:0000256" key="1">
    <source>
        <dbReference type="ARBA" id="ARBA00022801"/>
    </source>
</evidence>
<sequence length="160" mass="17286">MTLRPATAGQAEVAPPPVSLDIEGTDIQVDVIDVGIAEDDEMEIPTSFYEAGWYRYGPAPGASSGNAVLAAHIDIGTEQMPFARLKDVAIGTEITVGRADAEPVRYRVTDVRNEPKAALDTDEIFRRDGDHQLVIVTCGGEWLSDRADYEDNVVLTATPL</sequence>
<keyword evidence="3" id="KW-1185">Reference proteome</keyword>
<gene>
    <name evidence="2" type="ORF">FNH21_03650</name>
</gene>
<dbReference type="EMBL" id="VJXX01000001">
    <property type="protein sequence ID" value="MPY09821.1"/>
    <property type="molecule type" value="Genomic_DNA"/>
</dbReference>
<evidence type="ECO:0000313" key="3">
    <source>
        <dbReference type="Proteomes" id="UP000326464"/>
    </source>
</evidence>
<dbReference type="Proteomes" id="UP000326464">
    <property type="component" value="Unassembled WGS sequence"/>
</dbReference>
<proteinExistence type="predicted"/>
<organism evidence="2 3">
    <name type="scientific">Arthrobacter bussei</name>
    <dbReference type="NCBI Taxonomy" id="2594179"/>
    <lineage>
        <taxon>Bacteria</taxon>
        <taxon>Bacillati</taxon>
        <taxon>Actinomycetota</taxon>
        <taxon>Actinomycetes</taxon>
        <taxon>Micrococcales</taxon>
        <taxon>Micrococcaceae</taxon>
        <taxon>Arthrobacter</taxon>
    </lineage>
</organism>
<dbReference type="Gene3D" id="2.40.260.10">
    <property type="entry name" value="Sortase"/>
    <property type="match status" value="1"/>
</dbReference>
<comment type="caution">
    <text evidence="2">The sequence shown here is derived from an EMBL/GenBank/DDBJ whole genome shotgun (WGS) entry which is preliminary data.</text>
</comment>
<reference evidence="3" key="1">
    <citation type="submission" date="2019-07" db="EMBL/GenBank/DDBJ databases">
        <title>Arthrobacter KR32 sp. nov., isolated from mountain cheese made of cows milk.</title>
        <authorList>
            <person name="Flegler A."/>
        </authorList>
    </citation>
    <scope>NUCLEOTIDE SEQUENCE [LARGE SCALE GENOMIC DNA]</scope>
    <source>
        <strain evidence="3">KR32</strain>
    </source>
</reference>
<dbReference type="Pfam" id="PF04203">
    <property type="entry name" value="Sortase"/>
    <property type="match status" value="1"/>
</dbReference>